<sequence length="69" mass="7706">MAGKLSRLPNFAPGAVESRGRFQHPGERFQRGFCRAVHLPDRRIIDESGSDRSRRRSQGACPARRGAQS</sequence>
<feature type="region of interest" description="Disordered" evidence="1">
    <location>
        <begin position="44"/>
        <end position="69"/>
    </location>
</feature>
<keyword evidence="3" id="KW-1185">Reference proteome</keyword>
<protein>
    <submittedName>
        <fullName evidence="2">Uncharacterized protein</fullName>
    </submittedName>
</protein>
<organism evidence="2 3">
    <name type="scientific">Citricoccus parietis</name>
    <dbReference type="NCBI Taxonomy" id="592307"/>
    <lineage>
        <taxon>Bacteria</taxon>
        <taxon>Bacillati</taxon>
        <taxon>Actinomycetota</taxon>
        <taxon>Actinomycetes</taxon>
        <taxon>Micrococcales</taxon>
        <taxon>Micrococcaceae</taxon>
        <taxon>Citricoccus</taxon>
    </lineage>
</organism>
<proteinExistence type="predicted"/>
<comment type="caution">
    <text evidence="2">The sequence shown here is derived from an EMBL/GenBank/DDBJ whole genome shotgun (WGS) entry which is preliminary data.</text>
</comment>
<name>A0ABV5GA08_9MICC</name>
<gene>
    <name evidence="2" type="ORF">ACFFX0_33325</name>
</gene>
<evidence type="ECO:0000313" key="2">
    <source>
        <dbReference type="EMBL" id="MFB9075773.1"/>
    </source>
</evidence>
<feature type="compositionally biased region" description="Basic and acidic residues" evidence="1">
    <location>
        <begin position="18"/>
        <end position="27"/>
    </location>
</feature>
<reference evidence="2 3" key="1">
    <citation type="submission" date="2024-09" db="EMBL/GenBank/DDBJ databases">
        <authorList>
            <person name="Sun Q."/>
            <person name="Mori K."/>
        </authorList>
    </citation>
    <scope>NUCLEOTIDE SEQUENCE [LARGE SCALE GENOMIC DNA]</scope>
    <source>
        <strain evidence="2 3">CCM 7609</strain>
    </source>
</reference>
<dbReference type="Proteomes" id="UP001589575">
    <property type="component" value="Unassembled WGS sequence"/>
</dbReference>
<accession>A0ABV5GA08</accession>
<feature type="region of interest" description="Disordered" evidence="1">
    <location>
        <begin position="1"/>
        <end position="27"/>
    </location>
</feature>
<evidence type="ECO:0000256" key="1">
    <source>
        <dbReference type="SAM" id="MobiDB-lite"/>
    </source>
</evidence>
<dbReference type="EMBL" id="JBHMFI010000029">
    <property type="protein sequence ID" value="MFB9075773.1"/>
    <property type="molecule type" value="Genomic_DNA"/>
</dbReference>
<evidence type="ECO:0000313" key="3">
    <source>
        <dbReference type="Proteomes" id="UP001589575"/>
    </source>
</evidence>